<evidence type="ECO:0000313" key="5">
    <source>
        <dbReference type="EMBL" id="ACF45800.1"/>
    </source>
</evidence>
<feature type="domain" description="Outer membrane lipoprotein BamD-like" evidence="4">
    <location>
        <begin position="139"/>
        <end position="247"/>
    </location>
</feature>
<organism evidence="5 6">
    <name type="scientific">Prosthecochloris aestuarii (strain DSM 271 / SK 413)</name>
    <dbReference type="NCBI Taxonomy" id="290512"/>
    <lineage>
        <taxon>Bacteria</taxon>
        <taxon>Pseudomonadati</taxon>
        <taxon>Chlorobiota</taxon>
        <taxon>Chlorobiia</taxon>
        <taxon>Chlorobiales</taxon>
        <taxon>Chlorobiaceae</taxon>
        <taxon>Prosthecochloris</taxon>
    </lineage>
</organism>
<dbReference type="InterPro" id="IPR014162">
    <property type="entry name" value="CpoB_C"/>
</dbReference>
<dbReference type="KEGG" id="paa:Paes_0753"/>
<keyword evidence="6" id="KW-1185">Reference proteome</keyword>
<name>B4S6P5_PROA2</name>
<dbReference type="EMBL" id="CP001108">
    <property type="protein sequence ID" value="ACF45800.1"/>
    <property type="molecule type" value="Genomic_DNA"/>
</dbReference>
<dbReference type="InterPro" id="IPR039565">
    <property type="entry name" value="BamD-like"/>
</dbReference>
<reference evidence="5" key="1">
    <citation type="submission" date="2008-06" db="EMBL/GenBank/DDBJ databases">
        <title>Complete sequence of chromosome of Prosthecochloris aestuarii DSM 271.</title>
        <authorList>
            <consortium name="US DOE Joint Genome Institute"/>
            <person name="Lucas S."/>
            <person name="Copeland A."/>
            <person name="Lapidus A."/>
            <person name="Glavina del Rio T."/>
            <person name="Dalin E."/>
            <person name="Tice H."/>
            <person name="Bruce D."/>
            <person name="Goodwin L."/>
            <person name="Pitluck S."/>
            <person name="Schmutz J."/>
            <person name="Larimer F."/>
            <person name="Land M."/>
            <person name="Hauser L."/>
            <person name="Kyrpides N."/>
            <person name="Anderson I."/>
            <person name="Liu Z."/>
            <person name="Li T."/>
            <person name="Zhao F."/>
            <person name="Overmann J."/>
            <person name="Bryant D.A."/>
            <person name="Richardson P."/>
        </authorList>
    </citation>
    <scope>NUCLEOTIDE SEQUENCE [LARGE SCALE GENOMIC DNA]</scope>
    <source>
        <strain evidence="5">DSM 271</strain>
    </source>
</reference>
<keyword evidence="1" id="KW-0732">Signal</keyword>
<evidence type="ECO:0000313" key="6">
    <source>
        <dbReference type="Proteomes" id="UP000002725"/>
    </source>
</evidence>
<dbReference type="eggNOG" id="COG1729">
    <property type="taxonomic scope" value="Bacteria"/>
</dbReference>
<dbReference type="InterPro" id="IPR011990">
    <property type="entry name" value="TPR-like_helical_dom_sf"/>
</dbReference>
<dbReference type="Pfam" id="PF13525">
    <property type="entry name" value="YfiO"/>
    <property type="match status" value="1"/>
</dbReference>
<dbReference type="SUPFAM" id="SSF48452">
    <property type="entry name" value="TPR-like"/>
    <property type="match status" value="1"/>
</dbReference>
<dbReference type="STRING" id="290512.Paes_0753"/>
<dbReference type="InterPro" id="IPR034706">
    <property type="entry name" value="CpoB"/>
</dbReference>
<feature type="repeat" description="TPR" evidence="2">
    <location>
        <begin position="214"/>
        <end position="247"/>
    </location>
</feature>
<dbReference type="PROSITE" id="PS50005">
    <property type="entry name" value="TPR"/>
    <property type="match status" value="1"/>
</dbReference>
<gene>
    <name evidence="5" type="ordered locus">Paes_0753</name>
</gene>
<dbReference type="HOGENOM" id="CLU_044315_3_0_10"/>
<dbReference type="NCBIfam" id="TIGR02795">
    <property type="entry name" value="tol_pal_ybgF"/>
    <property type="match status" value="1"/>
</dbReference>
<dbReference type="AlphaFoldDB" id="B4S6P5"/>
<sequence length="258" mass="28105">MKQRNAIIVGAIAVCTVAGCASKTDLYMVQDDVRQLKQQTNQSGGESAEVYAEVQKLRDEIASLQGTIEEMRYNAAARENAARQATLPSDASGIETLPFPIDGPSSSPETAPTVDPSATMADSATVRGGDAPVTAGSRDDRALFDAGMNAFNEYDYAEARKEFSALLSAYPQSALADDAQYYTAETYYNEKWYEKAILEYQLVIEKYPEGDKRPAAYFKQGLSFENIGDATNAGVRYKELIQLYPDSNEAGIVGPKLQ</sequence>
<accession>B4S6P5</accession>
<evidence type="ECO:0000256" key="1">
    <source>
        <dbReference type="ARBA" id="ARBA00022729"/>
    </source>
</evidence>
<protein>
    <submittedName>
        <fullName evidence="5">Tol-pal system protein YbgF</fullName>
    </submittedName>
</protein>
<dbReference type="Gene3D" id="1.25.40.10">
    <property type="entry name" value="Tetratricopeptide repeat domain"/>
    <property type="match status" value="1"/>
</dbReference>
<keyword evidence="2" id="KW-0802">TPR repeat</keyword>
<evidence type="ECO:0000256" key="2">
    <source>
        <dbReference type="PROSITE-ProRule" id="PRU00339"/>
    </source>
</evidence>
<dbReference type="GO" id="GO:0051301">
    <property type="term" value="P:cell division"/>
    <property type="evidence" value="ECO:0007669"/>
    <property type="project" value="InterPro"/>
</dbReference>
<dbReference type="RefSeq" id="WP_012505337.1">
    <property type="nucleotide sequence ID" value="NC_011059.1"/>
</dbReference>
<dbReference type="PROSITE" id="PS51257">
    <property type="entry name" value="PROKAR_LIPOPROTEIN"/>
    <property type="match status" value="1"/>
</dbReference>
<evidence type="ECO:0000259" key="4">
    <source>
        <dbReference type="Pfam" id="PF13525"/>
    </source>
</evidence>
<dbReference type="HAMAP" id="MF_02066">
    <property type="entry name" value="CpoB"/>
    <property type="match status" value="1"/>
</dbReference>
<feature type="region of interest" description="Disordered" evidence="3">
    <location>
        <begin position="84"/>
        <end position="134"/>
    </location>
</feature>
<dbReference type="InterPro" id="IPR019734">
    <property type="entry name" value="TPR_rpt"/>
</dbReference>
<evidence type="ECO:0000256" key="3">
    <source>
        <dbReference type="SAM" id="MobiDB-lite"/>
    </source>
</evidence>
<dbReference type="Proteomes" id="UP000002725">
    <property type="component" value="Chromosome"/>
</dbReference>
<proteinExistence type="inferred from homology"/>